<name>A0A0F7FXN6_9ACTN</name>
<dbReference type="HOGENOM" id="CLU_2144556_0_0_11"/>
<organism evidence="2 3">
    <name type="scientific">Streptomyces xiamenensis</name>
    <dbReference type="NCBI Taxonomy" id="408015"/>
    <lineage>
        <taxon>Bacteria</taxon>
        <taxon>Bacillati</taxon>
        <taxon>Actinomycetota</taxon>
        <taxon>Actinomycetes</taxon>
        <taxon>Kitasatosporales</taxon>
        <taxon>Streptomycetaceae</taxon>
        <taxon>Streptomyces</taxon>
    </lineage>
</organism>
<gene>
    <name evidence="2" type="ORF">SXIM_40800</name>
</gene>
<dbReference type="NCBIfam" id="NF033537">
    <property type="entry name" value="lasso_biosyn_B2"/>
    <property type="match status" value="1"/>
</dbReference>
<dbReference type="InterPro" id="IPR053521">
    <property type="entry name" value="McjB-like"/>
</dbReference>
<proteinExistence type="predicted"/>
<keyword evidence="3" id="KW-1185">Reference proteome</keyword>
<dbReference type="InterPro" id="IPR032708">
    <property type="entry name" value="McjB_C"/>
</dbReference>
<dbReference type="STRING" id="408015.SXIM_40800"/>
<evidence type="ECO:0000259" key="1">
    <source>
        <dbReference type="Pfam" id="PF13471"/>
    </source>
</evidence>
<reference evidence="2" key="1">
    <citation type="submission" date="2019-08" db="EMBL/GenBank/DDBJ databases">
        <title>Complete genome sequence of a mangrove-derived Streptomyces xiamenensis.</title>
        <authorList>
            <person name="Xu J."/>
        </authorList>
    </citation>
    <scope>NUCLEOTIDE SEQUENCE</scope>
    <source>
        <strain evidence="2">318</strain>
    </source>
</reference>
<sequence>MQRIISLLNYANTNVRCNRPATEAEATAAVQAVRRAGWYSPGRTACLEESAAALLLLAAQGRRAQWCHGVAPDPVRLHAWVQTVDGATVAEPGSTGAYTPVLTIGDRHQHPD</sequence>
<dbReference type="PATRIC" id="fig|408015.6.peg.4132"/>
<evidence type="ECO:0000313" key="2">
    <source>
        <dbReference type="EMBL" id="AKG45464.1"/>
    </source>
</evidence>
<protein>
    <submittedName>
        <fullName evidence="2">Transglutaminase-like superfamily</fullName>
    </submittedName>
</protein>
<evidence type="ECO:0000313" key="3">
    <source>
        <dbReference type="Proteomes" id="UP000034034"/>
    </source>
</evidence>
<dbReference type="AlphaFoldDB" id="A0A0F7FXN6"/>
<dbReference type="KEGG" id="sxi:SXIM_40800"/>
<dbReference type="Proteomes" id="UP000034034">
    <property type="component" value="Chromosome"/>
</dbReference>
<feature type="domain" description="Microcin J25-processing protein McjB C-terminal" evidence="1">
    <location>
        <begin position="4"/>
        <end position="103"/>
    </location>
</feature>
<dbReference type="Pfam" id="PF13471">
    <property type="entry name" value="Transglut_core3"/>
    <property type="match status" value="1"/>
</dbReference>
<accession>A0A0F7FXN6</accession>
<dbReference type="EMBL" id="CP009922">
    <property type="protein sequence ID" value="AKG45464.1"/>
    <property type="molecule type" value="Genomic_DNA"/>
</dbReference>